<keyword evidence="11" id="KW-1185">Reference proteome</keyword>
<dbReference type="RefSeq" id="WP_149306939.1">
    <property type="nucleotide sequence ID" value="NZ_SRSD01000004.1"/>
</dbReference>
<dbReference type="SUPFAM" id="SSF52172">
    <property type="entry name" value="CheY-like"/>
    <property type="match status" value="1"/>
</dbReference>
<evidence type="ECO:0000313" key="10">
    <source>
        <dbReference type="EMBL" id="KAA0892001.1"/>
    </source>
</evidence>
<evidence type="ECO:0000256" key="4">
    <source>
        <dbReference type="ARBA" id="ARBA00023163"/>
    </source>
</evidence>
<dbReference type="SMART" id="SM00448">
    <property type="entry name" value="REC"/>
    <property type="match status" value="1"/>
</dbReference>
<dbReference type="PANTHER" id="PTHR45228:SF8">
    <property type="entry name" value="TWO-COMPONENT RESPONSE REGULATOR-RELATED"/>
    <property type="match status" value="1"/>
</dbReference>
<evidence type="ECO:0000256" key="6">
    <source>
        <dbReference type="SAM" id="Coils"/>
    </source>
</evidence>
<evidence type="ECO:0000313" key="11">
    <source>
        <dbReference type="Proteomes" id="UP000324298"/>
    </source>
</evidence>
<dbReference type="Gene3D" id="3.40.50.2300">
    <property type="match status" value="1"/>
</dbReference>
<dbReference type="Gene3D" id="1.10.3210.10">
    <property type="entry name" value="Hypothetical protein af1432"/>
    <property type="match status" value="1"/>
</dbReference>
<feature type="region of interest" description="Disordered" evidence="7">
    <location>
        <begin position="354"/>
        <end position="406"/>
    </location>
</feature>
<dbReference type="InterPro" id="IPR037522">
    <property type="entry name" value="HD_GYP_dom"/>
</dbReference>
<evidence type="ECO:0000259" key="8">
    <source>
        <dbReference type="PROSITE" id="PS50110"/>
    </source>
</evidence>
<dbReference type="CDD" id="cd00077">
    <property type="entry name" value="HDc"/>
    <property type="match status" value="1"/>
</dbReference>
<evidence type="ECO:0000256" key="1">
    <source>
        <dbReference type="ARBA" id="ARBA00022553"/>
    </source>
</evidence>
<evidence type="ECO:0000259" key="9">
    <source>
        <dbReference type="PROSITE" id="PS51832"/>
    </source>
</evidence>
<keyword evidence="4" id="KW-0804">Transcription</keyword>
<dbReference type="SMART" id="SM00471">
    <property type="entry name" value="HDc"/>
    <property type="match status" value="1"/>
</dbReference>
<sequence>MGSETTGNIFVVDDDRFVLESVSTLLDEYGFTVQAFANGHEAVKQFVTRPVDLVLTDINMPHMDGIELLEKIRFLDRETPVVLMTAYADLDTAVKAIQKGAFDFIIKPYSPPYLIHTVEKGVHYKHLTQIEKNYKRELEITVEKRTSELAEALRRLTKMSREIIERLTSAAELRDEDTGLHILRIGLYAKKLATALGMSDTFIEQIHIASAMHDVGKIGIPDSILLKPGALTSAEFETIKQHTVIGEKILQGSAHSMLQMGATIAASHHERWDGSGYPYGLRGEAIPIAGRITMLADQYDALRSERVYKGAFDHATACDIILNGDGRTMPEHFDPHVLATFDEIKDEFAEIFDASQSQEPPSRGVHTRQLPLPLDAQPPVSGRDRPGRNPPSPGLPGSRPPASRGS</sequence>
<feature type="domain" description="HD-GYP" evidence="9">
    <location>
        <begin position="156"/>
        <end position="357"/>
    </location>
</feature>
<dbReference type="InterPro" id="IPR003607">
    <property type="entry name" value="HD/PDEase_dom"/>
</dbReference>
<comment type="caution">
    <text evidence="10">The sequence shown here is derived from an EMBL/GenBank/DDBJ whole genome shotgun (WGS) entry which is preliminary data.</text>
</comment>
<dbReference type="Proteomes" id="UP000324298">
    <property type="component" value="Unassembled WGS sequence"/>
</dbReference>
<reference evidence="10 11" key="1">
    <citation type="submission" date="2019-04" db="EMBL/GenBank/DDBJ databases">
        <title>Geobacter ruber sp. nov., ferric-reducing bacteria isolated from paddy soil.</title>
        <authorList>
            <person name="Xu Z."/>
            <person name="Masuda Y."/>
            <person name="Itoh H."/>
            <person name="Senoo K."/>
        </authorList>
    </citation>
    <scope>NUCLEOTIDE SEQUENCE [LARGE SCALE GENOMIC DNA]</scope>
    <source>
        <strain evidence="10 11">Red88</strain>
    </source>
</reference>
<protein>
    <submittedName>
        <fullName evidence="10">Response regulator</fullName>
    </submittedName>
</protein>
<dbReference type="InterPro" id="IPR011006">
    <property type="entry name" value="CheY-like_superfamily"/>
</dbReference>
<feature type="modified residue" description="4-aspartylphosphate" evidence="5">
    <location>
        <position position="57"/>
    </location>
</feature>
<feature type="compositionally biased region" description="Low complexity" evidence="7">
    <location>
        <begin position="395"/>
        <end position="406"/>
    </location>
</feature>
<dbReference type="SUPFAM" id="SSF109604">
    <property type="entry name" value="HD-domain/PDEase-like"/>
    <property type="match status" value="1"/>
</dbReference>
<evidence type="ECO:0000256" key="7">
    <source>
        <dbReference type="SAM" id="MobiDB-lite"/>
    </source>
</evidence>
<accession>A0A5A9XK74</accession>
<keyword evidence="1 5" id="KW-0597">Phosphoprotein</keyword>
<dbReference type="FunFam" id="3.40.50.2300:FF:000018">
    <property type="entry name" value="DNA-binding transcriptional regulator NtrC"/>
    <property type="match status" value="1"/>
</dbReference>
<feature type="domain" description="Response regulatory" evidence="8">
    <location>
        <begin position="8"/>
        <end position="122"/>
    </location>
</feature>
<dbReference type="Pfam" id="PF13487">
    <property type="entry name" value="HD_5"/>
    <property type="match status" value="1"/>
</dbReference>
<keyword evidence="3" id="KW-0805">Transcription regulation</keyword>
<gene>
    <name evidence="10" type="ORF">ET418_07270</name>
</gene>
<name>A0A5A9XK74_9BACT</name>
<dbReference type="EMBL" id="SRSD01000004">
    <property type="protein sequence ID" value="KAA0892001.1"/>
    <property type="molecule type" value="Genomic_DNA"/>
</dbReference>
<dbReference type="GO" id="GO:0000160">
    <property type="term" value="P:phosphorelay signal transduction system"/>
    <property type="evidence" value="ECO:0007669"/>
    <property type="project" value="UniProtKB-KW"/>
</dbReference>
<dbReference type="PANTHER" id="PTHR45228">
    <property type="entry name" value="CYCLIC DI-GMP PHOSPHODIESTERASE TM_0186-RELATED"/>
    <property type="match status" value="1"/>
</dbReference>
<evidence type="ECO:0000256" key="5">
    <source>
        <dbReference type="PROSITE-ProRule" id="PRU00169"/>
    </source>
</evidence>
<organism evidence="10 11">
    <name type="scientific">Oryzomonas rubra</name>
    <dbReference type="NCBI Taxonomy" id="2509454"/>
    <lineage>
        <taxon>Bacteria</taxon>
        <taxon>Pseudomonadati</taxon>
        <taxon>Thermodesulfobacteriota</taxon>
        <taxon>Desulfuromonadia</taxon>
        <taxon>Geobacterales</taxon>
        <taxon>Geobacteraceae</taxon>
        <taxon>Oryzomonas</taxon>
    </lineage>
</organism>
<dbReference type="OrthoDB" id="9776250at2"/>
<feature type="coiled-coil region" evidence="6">
    <location>
        <begin position="135"/>
        <end position="162"/>
    </location>
</feature>
<dbReference type="Pfam" id="PF00072">
    <property type="entry name" value="Response_reg"/>
    <property type="match status" value="1"/>
</dbReference>
<dbReference type="PROSITE" id="PS50110">
    <property type="entry name" value="RESPONSE_REGULATORY"/>
    <property type="match status" value="1"/>
</dbReference>
<keyword evidence="6" id="KW-0175">Coiled coil</keyword>
<evidence type="ECO:0000256" key="2">
    <source>
        <dbReference type="ARBA" id="ARBA00023012"/>
    </source>
</evidence>
<keyword evidence="2" id="KW-0902">Two-component regulatory system</keyword>
<dbReference type="AlphaFoldDB" id="A0A5A9XK74"/>
<evidence type="ECO:0000256" key="3">
    <source>
        <dbReference type="ARBA" id="ARBA00023015"/>
    </source>
</evidence>
<proteinExistence type="predicted"/>
<dbReference type="InterPro" id="IPR052020">
    <property type="entry name" value="Cyclic_di-GMP/3'3'-cGAMP_PDE"/>
</dbReference>
<dbReference type="InterPro" id="IPR001789">
    <property type="entry name" value="Sig_transdc_resp-reg_receiver"/>
</dbReference>
<dbReference type="PROSITE" id="PS51832">
    <property type="entry name" value="HD_GYP"/>
    <property type="match status" value="1"/>
</dbReference>